<evidence type="ECO:0000256" key="9">
    <source>
        <dbReference type="ARBA" id="ARBA00043264"/>
    </source>
</evidence>
<keyword evidence="5 14" id="KW-0067">ATP-binding</keyword>
<dbReference type="Gene3D" id="3.40.50.300">
    <property type="entry name" value="P-loop containing nucleotide triphosphate hydrolases"/>
    <property type="match status" value="1"/>
</dbReference>
<protein>
    <submittedName>
        <fullName evidence="14">ATP-binding cassette, subfamily B</fullName>
    </submittedName>
</protein>
<dbReference type="PROSITE" id="PS50893">
    <property type="entry name" value="ABC_TRANSPORTER_2"/>
    <property type="match status" value="1"/>
</dbReference>
<dbReference type="GO" id="GO:0006508">
    <property type="term" value="P:proteolysis"/>
    <property type="evidence" value="ECO:0007669"/>
    <property type="project" value="InterPro"/>
</dbReference>
<feature type="transmembrane region" description="Helical" evidence="10">
    <location>
        <begin position="216"/>
        <end position="238"/>
    </location>
</feature>
<evidence type="ECO:0000256" key="10">
    <source>
        <dbReference type="SAM" id="Phobius"/>
    </source>
</evidence>
<dbReference type="Gene3D" id="1.20.1560.10">
    <property type="entry name" value="ABC transporter type 1, transmembrane domain"/>
    <property type="match status" value="1"/>
</dbReference>
<dbReference type="GO" id="GO:0005886">
    <property type="term" value="C:plasma membrane"/>
    <property type="evidence" value="ECO:0007669"/>
    <property type="project" value="UniProtKB-SubCell"/>
</dbReference>
<dbReference type="SUPFAM" id="SSF52540">
    <property type="entry name" value="P-loop containing nucleoside triphosphate hydrolases"/>
    <property type="match status" value="1"/>
</dbReference>
<keyword evidence="6" id="KW-0653">Protein transport</keyword>
<keyword evidence="15" id="KW-1185">Reference proteome</keyword>
<accession>A0A1W2FJ05</accession>
<keyword evidence="8 10" id="KW-0472">Membrane</keyword>
<dbReference type="Pfam" id="PF03412">
    <property type="entry name" value="Peptidase_C39"/>
    <property type="match status" value="1"/>
</dbReference>
<dbReference type="Pfam" id="PF00005">
    <property type="entry name" value="ABC_tran"/>
    <property type="match status" value="1"/>
</dbReference>
<dbReference type="InterPro" id="IPR039421">
    <property type="entry name" value="Type_1_exporter"/>
</dbReference>
<keyword evidence="3" id="KW-0547">Nucleotide-binding</keyword>
<dbReference type="GO" id="GO:0008234">
    <property type="term" value="F:cysteine-type peptidase activity"/>
    <property type="evidence" value="ECO:0007669"/>
    <property type="project" value="UniProtKB-KW"/>
</dbReference>
<evidence type="ECO:0000313" key="14">
    <source>
        <dbReference type="EMBL" id="SMD21724.1"/>
    </source>
</evidence>
<evidence type="ECO:0000259" key="11">
    <source>
        <dbReference type="PROSITE" id="PS50893"/>
    </source>
</evidence>
<dbReference type="InterPro" id="IPR036640">
    <property type="entry name" value="ABC1_TM_sf"/>
</dbReference>
<keyword evidence="7 10" id="KW-1133">Transmembrane helix</keyword>
<gene>
    <name evidence="14" type="ORF">SAMN05661093_07008</name>
</gene>
<evidence type="ECO:0000259" key="13">
    <source>
        <dbReference type="PROSITE" id="PS50990"/>
    </source>
</evidence>
<evidence type="ECO:0000256" key="3">
    <source>
        <dbReference type="ARBA" id="ARBA00022741"/>
    </source>
</evidence>
<keyword evidence="4" id="KW-0378">Hydrolase</keyword>
<dbReference type="InterPro" id="IPR027417">
    <property type="entry name" value="P-loop_NTPase"/>
</dbReference>
<reference evidence="14 15" key="1">
    <citation type="submission" date="2017-04" db="EMBL/GenBank/DDBJ databases">
        <authorList>
            <person name="Afonso C.L."/>
            <person name="Miller P.J."/>
            <person name="Scott M.A."/>
            <person name="Spackman E."/>
            <person name="Goraichik I."/>
            <person name="Dimitrov K.M."/>
            <person name="Suarez D.L."/>
            <person name="Swayne D.E."/>
        </authorList>
    </citation>
    <scope>NUCLEOTIDE SEQUENCE [LARGE SCALE GENOMIC DNA]</scope>
    <source>
        <strain evidence="14 15">DSM 43828</strain>
    </source>
</reference>
<dbReference type="InterPro" id="IPR003593">
    <property type="entry name" value="AAA+_ATPase"/>
</dbReference>
<dbReference type="GO" id="GO:0140359">
    <property type="term" value="F:ABC-type transporter activity"/>
    <property type="evidence" value="ECO:0007669"/>
    <property type="project" value="InterPro"/>
</dbReference>
<evidence type="ECO:0000313" key="15">
    <source>
        <dbReference type="Proteomes" id="UP000192674"/>
    </source>
</evidence>
<dbReference type="Proteomes" id="UP000192674">
    <property type="component" value="Unassembled WGS sequence"/>
</dbReference>
<dbReference type="GO" id="GO:0016887">
    <property type="term" value="F:ATP hydrolysis activity"/>
    <property type="evidence" value="ECO:0007669"/>
    <property type="project" value="InterPro"/>
</dbReference>
<keyword evidence="2 10" id="KW-0812">Transmembrane</keyword>
<dbReference type="SMART" id="SM00382">
    <property type="entry name" value="AAA"/>
    <property type="match status" value="1"/>
</dbReference>
<evidence type="ECO:0000256" key="4">
    <source>
        <dbReference type="ARBA" id="ARBA00022807"/>
    </source>
</evidence>
<proteinExistence type="predicted"/>
<dbReference type="InterPro" id="IPR003439">
    <property type="entry name" value="ABC_transporter-like_ATP-bd"/>
</dbReference>
<feature type="transmembrane region" description="Helical" evidence="10">
    <location>
        <begin position="182"/>
        <end position="204"/>
    </location>
</feature>
<sequence length="714" mass="77786">MTKRFLVPEVVQTSGMDCGPAALSCLLRGFGIMASYGRLREACQTDVDGTSINTLEDTARLLGLDVVQLMVPPERVVRHLPAIVVVRLPSGMLHFVVVWRQHGRFLQIMDPAVGRRWVRADRFLDEIYVHTHRLPDGATVQGAVLVRVNGLGTVDWDRLPADLRAALTEPPPRPLIKMIRPVPWGVLALAAVLAAIGVTVEALLFREVINGRFGPLLGLVAGLFVLETLVALGAAKLGRGLDLGLRRMLLGRLPLLPDRYLHSRPTSDLAERAHRLHQLRELPALGTEVVRTLTEIVSVVVAIALIDFGSALPAVIAAVTAVGASLAVHPVIAERDLRQRSHSGALARFFLDGMLGLTTLRAHTAEEVVTAEHDRRLRHWAASGRALARAVVSAEALQRICGVGAAAWLVWQARDHEPATFLLLAFWAVSLPTLAARLGRLTRQWPWHRNVTHRLVEPLAAPLENQPAESQPHDRGVSLTLRQVSVLAGGHTVLDGLDLTVTAGERIAIVGASGSGKSTLIGLLLGWQVPAGGTVLVDDAPLDPALLRQSTAWVDPSVWLWNTSLVDNLRYGNTVSDVTQAMVEAELAAIRADQLGDAGGLVSGGEGQRVRLGRALLRSNVRLVLLDEPFRGLDPAQRDRMLSRLDAWWPDATVLMVTHDAREALTFSRMLVLERGRIVEDGSPASSTRLRRLVEEQTDSRAMLDGWRKIEVGR</sequence>
<name>A0A1W2FJ05_KIBAR</name>
<evidence type="ECO:0000256" key="5">
    <source>
        <dbReference type="ARBA" id="ARBA00022840"/>
    </source>
</evidence>
<comment type="subcellular location">
    <subcellularLocation>
        <location evidence="1">Cell membrane</location>
        <topology evidence="1">Multi-pass membrane protein</topology>
    </subcellularLocation>
</comment>
<dbReference type="RefSeq" id="WP_084430937.1">
    <property type="nucleotide sequence ID" value="NZ_FWXV01000007.1"/>
</dbReference>
<keyword evidence="6" id="KW-0813">Transport</keyword>
<dbReference type="EMBL" id="FWXV01000007">
    <property type="protein sequence ID" value="SMD21724.1"/>
    <property type="molecule type" value="Genomic_DNA"/>
</dbReference>
<evidence type="ECO:0000256" key="2">
    <source>
        <dbReference type="ARBA" id="ARBA00022692"/>
    </source>
</evidence>
<evidence type="ECO:0000256" key="6">
    <source>
        <dbReference type="ARBA" id="ARBA00022927"/>
    </source>
</evidence>
<dbReference type="PROSITE" id="PS50990">
    <property type="entry name" value="PEPTIDASE_C39"/>
    <property type="match status" value="1"/>
</dbReference>
<evidence type="ECO:0000256" key="1">
    <source>
        <dbReference type="ARBA" id="ARBA00004651"/>
    </source>
</evidence>
<evidence type="ECO:0000256" key="7">
    <source>
        <dbReference type="ARBA" id="ARBA00022989"/>
    </source>
</evidence>
<feature type="domain" description="Peptidase C39" evidence="13">
    <location>
        <begin position="12"/>
        <end position="134"/>
    </location>
</feature>
<dbReference type="GO" id="GO:0043213">
    <property type="term" value="P:bacteriocin transport"/>
    <property type="evidence" value="ECO:0007669"/>
    <property type="project" value="UniProtKB-KW"/>
</dbReference>
<feature type="domain" description="ABC transporter" evidence="11">
    <location>
        <begin position="479"/>
        <end position="700"/>
    </location>
</feature>
<dbReference type="Gene3D" id="3.90.70.10">
    <property type="entry name" value="Cysteine proteinases"/>
    <property type="match status" value="1"/>
</dbReference>
<dbReference type="OrthoDB" id="9802264at2"/>
<dbReference type="GO" id="GO:0034040">
    <property type="term" value="F:ATPase-coupled lipid transmembrane transporter activity"/>
    <property type="evidence" value="ECO:0007669"/>
    <property type="project" value="TreeGrafter"/>
</dbReference>
<feature type="domain" description="ABC transmembrane type-1" evidence="12">
    <location>
        <begin position="216"/>
        <end position="411"/>
    </location>
</feature>
<dbReference type="GO" id="GO:0015031">
    <property type="term" value="P:protein transport"/>
    <property type="evidence" value="ECO:0007669"/>
    <property type="project" value="UniProtKB-KW"/>
</dbReference>
<keyword evidence="4" id="KW-0788">Thiol protease</keyword>
<dbReference type="AlphaFoldDB" id="A0A1W2FJ05"/>
<dbReference type="PROSITE" id="PS50929">
    <property type="entry name" value="ABC_TM1F"/>
    <property type="match status" value="1"/>
</dbReference>
<dbReference type="InterPro" id="IPR011527">
    <property type="entry name" value="ABC1_TM_dom"/>
</dbReference>
<evidence type="ECO:0000256" key="8">
    <source>
        <dbReference type="ARBA" id="ARBA00023136"/>
    </source>
</evidence>
<keyword evidence="4" id="KW-0645">Protease</keyword>
<evidence type="ECO:0000259" key="12">
    <source>
        <dbReference type="PROSITE" id="PS50929"/>
    </source>
</evidence>
<organism evidence="14 15">
    <name type="scientific">Kibdelosporangium aridum</name>
    <dbReference type="NCBI Taxonomy" id="2030"/>
    <lineage>
        <taxon>Bacteria</taxon>
        <taxon>Bacillati</taxon>
        <taxon>Actinomycetota</taxon>
        <taxon>Actinomycetes</taxon>
        <taxon>Pseudonocardiales</taxon>
        <taxon>Pseudonocardiaceae</taxon>
        <taxon>Kibdelosporangium</taxon>
    </lineage>
</organism>
<dbReference type="SUPFAM" id="SSF90123">
    <property type="entry name" value="ABC transporter transmembrane region"/>
    <property type="match status" value="1"/>
</dbReference>
<dbReference type="GO" id="GO:0005524">
    <property type="term" value="F:ATP binding"/>
    <property type="evidence" value="ECO:0007669"/>
    <property type="project" value="UniProtKB-KW"/>
</dbReference>
<dbReference type="InterPro" id="IPR005074">
    <property type="entry name" value="Peptidase_C39"/>
</dbReference>
<dbReference type="PANTHER" id="PTHR24221">
    <property type="entry name" value="ATP-BINDING CASSETTE SUB-FAMILY B"/>
    <property type="match status" value="1"/>
</dbReference>
<dbReference type="CDD" id="cd03228">
    <property type="entry name" value="ABCC_MRP_Like"/>
    <property type="match status" value="1"/>
</dbReference>
<dbReference type="PANTHER" id="PTHR24221:SF654">
    <property type="entry name" value="ATP-BINDING CASSETTE SUB-FAMILY B MEMBER 6"/>
    <property type="match status" value="1"/>
</dbReference>
<keyword evidence="9" id="KW-0080">Bacteriocin transport</keyword>